<sequence length="765" mass="85175">MVLQELDTPGVDEVFRDFSAALPGCPQAVLQGTLAKLDRMLLHLRRSCAAQSLAGVCRANTPFMFDMFLYYVVLKYGLLELYAVESGGANLSEASAFRGWPITKVEQRVWFSFGALWRVIWPERDFCSCVEGYDYYTTLHALFDLSLHITRPDFPDRVLRSTSEVHRMVRAADHCDEWLDQDFLRIFSSYAKLSACLPGAVMENIVCMQRWLLDGKVMGALNTAEMMVKLLTMSDTCMDDTRWPFTKEDVLHNFARLALRWPEVDEGCGALNRFGHRISPGPCPVGVDQRAYRGLLWTPSRLQQQGRFGACTMDFARACVVDGTVTVAEHPQVPFLETCSETGGNRHAFRVEAELLEAEAGRPAVGFVLNLPERSTNIWHNVHWLVPAVARLHGDPRLRRRVPGEVLLLLLYQGYTFQEGKLEYAPPPAEDLAALAEQARELEAWTVQYAPLLRLLTAAPPVLFRGVRRRCFEPLLWGHANMRADRELAQPGAVGPAEVDVFRGALGAARGADLEALAAGFWGRAAAAEGPPAVLLVQRDLKDLRAFEDLAGLAAAGLAPLQARGEATWRAVDDLGRQPLLFQAGVFRSADVLIGAVGAPLAWMVVMRPGSQVLEWLPEGVPPTLYRCSEAWNADALGMFGGLGRLARVDHVCLRSEATPPEVPESRRWSGVKTSAKESDWRLRNLKPDRAKFARWSAEAVMRARRSRETLLRPADGAPFLRLYSSSSSPCESKASEGRWGVSCGRLRVGTFWRRRRWTGAVRSS</sequence>
<reference evidence="1" key="1">
    <citation type="submission" date="2023-10" db="EMBL/GenBank/DDBJ databases">
        <authorList>
            <person name="Chen Y."/>
            <person name="Shah S."/>
            <person name="Dougan E. K."/>
            <person name="Thang M."/>
            <person name="Chan C."/>
        </authorList>
    </citation>
    <scope>NUCLEOTIDE SEQUENCE [LARGE SCALE GENOMIC DNA]</scope>
</reference>
<feature type="non-terminal residue" evidence="1">
    <location>
        <position position="765"/>
    </location>
</feature>
<comment type="caution">
    <text evidence="1">The sequence shown here is derived from an EMBL/GenBank/DDBJ whole genome shotgun (WGS) entry which is preliminary data.</text>
</comment>
<gene>
    <name evidence="1" type="ORF">PCOR1329_LOCUS4848</name>
</gene>
<accession>A0ABN9PWI4</accession>
<evidence type="ECO:0000313" key="2">
    <source>
        <dbReference type="Proteomes" id="UP001189429"/>
    </source>
</evidence>
<protein>
    <recommendedName>
        <fullName evidence="3">Protein xylosyltransferase</fullName>
    </recommendedName>
</protein>
<proteinExistence type="predicted"/>
<organism evidence="1 2">
    <name type="scientific">Prorocentrum cordatum</name>
    <dbReference type="NCBI Taxonomy" id="2364126"/>
    <lineage>
        <taxon>Eukaryota</taxon>
        <taxon>Sar</taxon>
        <taxon>Alveolata</taxon>
        <taxon>Dinophyceae</taxon>
        <taxon>Prorocentrales</taxon>
        <taxon>Prorocentraceae</taxon>
        <taxon>Prorocentrum</taxon>
    </lineage>
</organism>
<dbReference type="Proteomes" id="UP001189429">
    <property type="component" value="Unassembled WGS sequence"/>
</dbReference>
<name>A0ABN9PWI4_9DINO</name>
<evidence type="ECO:0008006" key="3">
    <source>
        <dbReference type="Google" id="ProtNLM"/>
    </source>
</evidence>
<evidence type="ECO:0000313" key="1">
    <source>
        <dbReference type="EMBL" id="CAK0795071.1"/>
    </source>
</evidence>
<keyword evidence="2" id="KW-1185">Reference proteome</keyword>
<dbReference type="EMBL" id="CAUYUJ010001256">
    <property type="protein sequence ID" value="CAK0795071.1"/>
    <property type="molecule type" value="Genomic_DNA"/>
</dbReference>